<sequence length="201" mass="22244">MDCPVGEVKISKLLREVPQKLQMRIMDELWKLKCQVAAKSDEVAAKSNELTAKTKQLYEIKLQLTLALSAAGVVNARSFLEHVVKQWEVELTGVSGNMKRLDVFKDGLRKRPELVECLRREVPTWAPASMGKERTVENLATNIESIILDANNNIHTFNPKTGLALHKTVHTGPTVAALACLATSMGVLCHIVVKEDTFISA</sequence>
<accession>A0A150FUA3</accession>
<reference evidence="2" key="1">
    <citation type="journal article" date="2016" name="Nat. Commun.">
        <title>The Gonium pectorale genome demonstrates co-option of cell cycle regulation during the evolution of multicellularity.</title>
        <authorList>
            <person name="Hanschen E.R."/>
            <person name="Marriage T.N."/>
            <person name="Ferris P.J."/>
            <person name="Hamaji T."/>
            <person name="Toyoda A."/>
            <person name="Fujiyama A."/>
            <person name="Neme R."/>
            <person name="Noguchi H."/>
            <person name="Minakuchi Y."/>
            <person name="Suzuki M."/>
            <person name="Kawai-Toyooka H."/>
            <person name="Smith D.R."/>
            <person name="Sparks H."/>
            <person name="Anderson J."/>
            <person name="Bakaric R."/>
            <person name="Luria V."/>
            <person name="Karger A."/>
            <person name="Kirschner M.W."/>
            <person name="Durand P.M."/>
            <person name="Michod R.E."/>
            <person name="Nozaki H."/>
            <person name="Olson B.J."/>
        </authorList>
    </citation>
    <scope>NUCLEOTIDE SEQUENCE [LARGE SCALE GENOMIC DNA]</scope>
    <source>
        <strain evidence="2">NIES-2863</strain>
    </source>
</reference>
<proteinExistence type="predicted"/>
<comment type="caution">
    <text evidence="1">The sequence shown here is derived from an EMBL/GenBank/DDBJ whole genome shotgun (WGS) entry which is preliminary data.</text>
</comment>
<name>A0A150FUA3_GONPE</name>
<organism evidence="1 2">
    <name type="scientific">Gonium pectorale</name>
    <name type="common">Green alga</name>
    <dbReference type="NCBI Taxonomy" id="33097"/>
    <lineage>
        <taxon>Eukaryota</taxon>
        <taxon>Viridiplantae</taxon>
        <taxon>Chlorophyta</taxon>
        <taxon>core chlorophytes</taxon>
        <taxon>Chlorophyceae</taxon>
        <taxon>CS clade</taxon>
        <taxon>Chlamydomonadales</taxon>
        <taxon>Volvocaceae</taxon>
        <taxon>Gonium</taxon>
    </lineage>
</organism>
<keyword evidence="2" id="KW-1185">Reference proteome</keyword>
<dbReference type="Proteomes" id="UP000075714">
    <property type="component" value="Unassembled WGS sequence"/>
</dbReference>
<protein>
    <submittedName>
        <fullName evidence="1">Uncharacterized protein</fullName>
    </submittedName>
</protein>
<dbReference type="EMBL" id="LSYV01000686">
    <property type="protein sequence ID" value="KXZ41176.1"/>
    <property type="molecule type" value="Genomic_DNA"/>
</dbReference>
<gene>
    <name evidence="1" type="ORF">GPECTOR_690g830</name>
</gene>
<evidence type="ECO:0000313" key="2">
    <source>
        <dbReference type="Proteomes" id="UP000075714"/>
    </source>
</evidence>
<dbReference type="OrthoDB" id="541717at2759"/>
<dbReference type="AlphaFoldDB" id="A0A150FUA3"/>
<evidence type="ECO:0000313" key="1">
    <source>
        <dbReference type="EMBL" id="KXZ41176.1"/>
    </source>
</evidence>